<protein>
    <submittedName>
        <fullName evidence="2">Uncharacterized protein</fullName>
    </submittedName>
</protein>
<evidence type="ECO:0000313" key="2">
    <source>
        <dbReference type="EMBL" id="CAA6824514.1"/>
    </source>
</evidence>
<keyword evidence="1" id="KW-0812">Transmembrane</keyword>
<organism evidence="2">
    <name type="scientific">uncultured Thiotrichaceae bacterium</name>
    <dbReference type="NCBI Taxonomy" id="298394"/>
    <lineage>
        <taxon>Bacteria</taxon>
        <taxon>Pseudomonadati</taxon>
        <taxon>Pseudomonadota</taxon>
        <taxon>Gammaproteobacteria</taxon>
        <taxon>Thiotrichales</taxon>
        <taxon>Thiotrichaceae</taxon>
        <taxon>environmental samples</taxon>
    </lineage>
</organism>
<proteinExistence type="predicted"/>
<dbReference type="AlphaFoldDB" id="A0A6S6TYI3"/>
<keyword evidence="1" id="KW-1133">Transmembrane helix</keyword>
<feature type="transmembrane region" description="Helical" evidence="1">
    <location>
        <begin position="37"/>
        <end position="58"/>
    </location>
</feature>
<feature type="transmembrane region" description="Helical" evidence="1">
    <location>
        <begin position="104"/>
        <end position="122"/>
    </location>
</feature>
<reference evidence="2" key="1">
    <citation type="submission" date="2020-01" db="EMBL/GenBank/DDBJ databases">
        <authorList>
            <person name="Meier V. D."/>
            <person name="Meier V D."/>
        </authorList>
    </citation>
    <scope>NUCLEOTIDE SEQUENCE</scope>
    <source>
        <strain evidence="2">HLG_WM_MAG_09</strain>
    </source>
</reference>
<gene>
    <name evidence="2" type="ORF">HELGO_WM17370</name>
</gene>
<dbReference type="EMBL" id="CACVAT010000393">
    <property type="protein sequence ID" value="CAA6824514.1"/>
    <property type="molecule type" value="Genomic_DNA"/>
</dbReference>
<evidence type="ECO:0000256" key="1">
    <source>
        <dbReference type="SAM" id="Phobius"/>
    </source>
</evidence>
<name>A0A6S6TYI3_9GAMM</name>
<feature type="transmembrane region" description="Helical" evidence="1">
    <location>
        <begin position="65"/>
        <end position="84"/>
    </location>
</feature>
<sequence length="123" mass="13474">MGFVLTLIGLVVLAAGGMMVYRPKALPDMARLYLDEIAFQAYASVGRILLGIALVVYADHSRLPVILTILGTLSLLSGIAFMFMEPEKFRMFVKDMLAKVDDFGIYPGMVVALVGLVVLYAVW</sequence>
<accession>A0A6S6TYI3</accession>
<keyword evidence="1" id="KW-0472">Membrane</keyword>